<reference evidence="12" key="1">
    <citation type="submission" date="2023-06" db="EMBL/GenBank/DDBJ databases">
        <title>Genome-scale phylogeny and comparative genomics of the fungal order Sordariales.</title>
        <authorList>
            <consortium name="Lawrence Berkeley National Laboratory"/>
            <person name="Hensen N."/>
            <person name="Bonometti L."/>
            <person name="Westerberg I."/>
            <person name="Brannstrom I.O."/>
            <person name="Guillou S."/>
            <person name="Cros-Aarteil S."/>
            <person name="Calhoun S."/>
            <person name="Haridas S."/>
            <person name="Kuo A."/>
            <person name="Mondo S."/>
            <person name="Pangilinan J."/>
            <person name="Riley R."/>
            <person name="LaButti K."/>
            <person name="Andreopoulos B."/>
            <person name="Lipzen A."/>
            <person name="Chen C."/>
            <person name="Yanf M."/>
            <person name="Daum C."/>
            <person name="Ng V."/>
            <person name="Clum A."/>
            <person name="Steindorff A."/>
            <person name="Ohm R."/>
            <person name="Martin F."/>
            <person name="Silar P."/>
            <person name="Natvig D."/>
            <person name="Lalanne C."/>
            <person name="Gautier V."/>
            <person name="Ament-velasquez S.L."/>
            <person name="Kruys A."/>
            <person name="Hutchinson M.I."/>
            <person name="Powell A.J."/>
            <person name="Barry K."/>
            <person name="Miller A.N."/>
            <person name="Grigoriev I.V."/>
            <person name="Debuchy R."/>
            <person name="Gladieux P."/>
            <person name="Thoren M.H."/>
            <person name="Johannesson H."/>
        </authorList>
    </citation>
    <scope>NUCLEOTIDE SEQUENCE</scope>
    <source>
        <strain evidence="12">SMH3391-2</strain>
    </source>
</reference>
<dbReference type="InterPro" id="IPR013087">
    <property type="entry name" value="Znf_C2H2_type"/>
</dbReference>
<feature type="domain" description="C2H2-type" evidence="11">
    <location>
        <begin position="485"/>
        <end position="513"/>
    </location>
</feature>
<feature type="compositionally biased region" description="Polar residues" evidence="10">
    <location>
        <begin position="23"/>
        <end position="33"/>
    </location>
</feature>
<evidence type="ECO:0000256" key="2">
    <source>
        <dbReference type="ARBA" id="ARBA00022723"/>
    </source>
</evidence>
<dbReference type="EMBL" id="JAULSR010000008">
    <property type="protein sequence ID" value="KAK0613003.1"/>
    <property type="molecule type" value="Genomic_DNA"/>
</dbReference>
<feature type="region of interest" description="Disordered" evidence="10">
    <location>
        <begin position="594"/>
        <end position="618"/>
    </location>
</feature>
<feature type="compositionally biased region" description="Polar residues" evidence="10">
    <location>
        <begin position="305"/>
        <end position="316"/>
    </location>
</feature>
<feature type="region of interest" description="Disordered" evidence="10">
    <location>
        <begin position="16"/>
        <end position="56"/>
    </location>
</feature>
<keyword evidence="3" id="KW-0677">Repeat</keyword>
<organism evidence="12 13">
    <name type="scientific">Bombardia bombarda</name>
    <dbReference type="NCBI Taxonomy" id="252184"/>
    <lineage>
        <taxon>Eukaryota</taxon>
        <taxon>Fungi</taxon>
        <taxon>Dikarya</taxon>
        <taxon>Ascomycota</taxon>
        <taxon>Pezizomycotina</taxon>
        <taxon>Sordariomycetes</taxon>
        <taxon>Sordariomycetidae</taxon>
        <taxon>Sordariales</taxon>
        <taxon>Lasiosphaeriaceae</taxon>
        <taxon>Bombardia</taxon>
    </lineage>
</organism>
<feature type="region of interest" description="Disordered" evidence="10">
    <location>
        <begin position="376"/>
        <end position="480"/>
    </location>
</feature>
<evidence type="ECO:0000256" key="4">
    <source>
        <dbReference type="ARBA" id="ARBA00022771"/>
    </source>
</evidence>
<sequence>MEAIMTPQGMAPAFYYYSPDPNPNSENRQQGHFTSHPGFQHPHHPQHQHQLQHQHQHRMPMFPVVPTLPSTPIYSRRSSSSSQPPMHSKTYTGMSGVPSMPSTSVTSPQPMIHRPTIMLETSDLGDASGLYYPSTPPLSSSGSAISSPGSCDMLQTPLNPMFSGLDGMHGLPGKEVRIVDCQLDNFAGLDWQRCASPPMTPVYLPSQTQAPGVVSLNTSTSYDLLSPASCPSLPPSPPPYARSVSSDDVDFCDPRNLTVSTVDLTLAPEYPALNTLYTSDDEDHKFVLRGEPFVRATTATPAISPSDSFQFNSQHPHSLPSSLPSFDDLSDLESDDDFVNGLVYLDESAATQIGRSRASSDAVSLGYSSYIYEEDPETLDDNDSFAAHYLPTPADSCYEEDSDAHQDKRQKKSRPTMNVAAAEDSQSGSAEQQSPSNNQDSNASEAKNNSESNSISGDAGFTPLPLLSNRRGRKQSLTEDPSKQFVCEICQRRFRRQEHLKRHYRSLHTQDKPFECADCGKKFSRSDNLAQHSRTHGSGAIVMNLIDDIDDSDSIAVGGHPGYIHHGIMSGPSVSGGDDYRTLGKVLFQVAAEIPGSSSELSSDEGSDSDGKKRKRDE</sequence>
<dbReference type="AlphaFoldDB" id="A0AA39WBS5"/>
<gene>
    <name evidence="12" type="ORF">B0T17DRAFT_498765</name>
</gene>
<evidence type="ECO:0000256" key="5">
    <source>
        <dbReference type="ARBA" id="ARBA00022833"/>
    </source>
</evidence>
<comment type="caution">
    <text evidence="12">The sequence shown here is derived from an EMBL/GenBank/DDBJ whole genome shotgun (WGS) entry which is preliminary data.</text>
</comment>
<evidence type="ECO:0000313" key="13">
    <source>
        <dbReference type="Proteomes" id="UP001174934"/>
    </source>
</evidence>
<dbReference type="PANTHER" id="PTHR40626">
    <property type="entry name" value="MIP31509P"/>
    <property type="match status" value="1"/>
</dbReference>
<accession>A0AA39WBS5</accession>
<name>A0AA39WBS5_9PEZI</name>
<keyword evidence="6" id="KW-0805">Transcription regulation</keyword>
<keyword evidence="4 9" id="KW-0863">Zinc-finger</keyword>
<feature type="compositionally biased region" description="Polar residues" evidence="10">
    <location>
        <begin position="424"/>
        <end position="440"/>
    </location>
</feature>
<dbReference type="GO" id="GO:0000978">
    <property type="term" value="F:RNA polymerase II cis-regulatory region sequence-specific DNA binding"/>
    <property type="evidence" value="ECO:0007669"/>
    <property type="project" value="InterPro"/>
</dbReference>
<dbReference type="GO" id="GO:0000785">
    <property type="term" value="C:chromatin"/>
    <property type="evidence" value="ECO:0007669"/>
    <property type="project" value="TreeGrafter"/>
</dbReference>
<dbReference type="Pfam" id="PF00096">
    <property type="entry name" value="zf-C2H2"/>
    <property type="match status" value="2"/>
</dbReference>
<dbReference type="GO" id="GO:0005634">
    <property type="term" value="C:nucleus"/>
    <property type="evidence" value="ECO:0007669"/>
    <property type="project" value="UniProtKB-SubCell"/>
</dbReference>
<dbReference type="InterPro" id="IPR036236">
    <property type="entry name" value="Znf_C2H2_sf"/>
</dbReference>
<evidence type="ECO:0000313" key="12">
    <source>
        <dbReference type="EMBL" id="KAK0613003.1"/>
    </source>
</evidence>
<feature type="compositionally biased region" description="Basic residues" evidence="10">
    <location>
        <begin position="41"/>
        <end position="56"/>
    </location>
</feature>
<feature type="compositionally biased region" description="Low complexity" evidence="10">
    <location>
        <begin position="93"/>
        <end position="107"/>
    </location>
</feature>
<dbReference type="SMART" id="SM00355">
    <property type="entry name" value="ZnF_C2H2"/>
    <property type="match status" value="2"/>
</dbReference>
<dbReference type="PROSITE" id="PS00028">
    <property type="entry name" value="ZINC_FINGER_C2H2_1"/>
    <property type="match status" value="2"/>
</dbReference>
<dbReference type="Proteomes" id="UP001174934">
    <property type="component" value="Unassembled WGS sequence"/>
</dbReference>
<keyword evidence="5" id="KW-0862">Zinc</keyword>
<evidence type="ECO:0000256" key="6">
    <source>
        <dbReference type="ARBA" id="ARBA00023015"/>
    </source>
</evidence>
<dbReference type="Gene3D" id="3.30.160.60">
    <property type="entry name" value="Classic Zinc Finger"/>
    <property type="match status" value="2"/>
</dbReference>
<keyword evidence="13" id="KW-1185">Reference proteome</keyword>
<dbReference type="GO" id="GO:0000981">
    <property type="term" value="F:DNA-binding transcription factor activity, RNA polymerase II-specific"/>
    <property type="evidence" value="ECO:0007669"/>
    <property type="project" value="InterPro"/>
</dbReference>
<dbReference type="PANTHER" id="PTHR40626:SF13">
    <property type="entry name" value="RESPIRATION FACTOR 2-RELATED"/>
    <property type="match status" value="1"/>
</dbReference>
<feature type="region of interest" description="Disordered" evidence="10">
    <location>
        <begin position="70"/>
        <end position="108"/>
    </location>
</feature>
<feature type="compositionally biased region" description="Polar residues" evidence="10">
    <location>
        <begin position="83"/>
        <end position="92"/>
    </location>
</feature>
<dbReference type="FunFam" id="3.30.160.60:FF:000358">
    <property type="entry name" value="zinc finger protein 24"/>
    <property type="match status" value="1"/>
</dbReference>
<evidence type="ECO:0000256" key="9">
    <source>
        <dbReference type="PROSITE-ProRule" id="PRU00042"/>
    </source>
</evidence>
<dbReference type="InterPro" id="IPR051059">
    <property type="entry name" value="VerF-like"/>
</dbReference>
<evidence type="ECO:0000256" key="8">
    <source>
        <dbReference type="ARBA" id="ARBA00023242"/>
    </source>
</evidence>
<feature type="region of interest" description="Disordered" evidence="10">
    <location>
        <begin position="305"/>
        <end position="326"/>
    </location>
</feature>
<proteinExistence type="predicted"/>
<keyword evidence="8" id="KW-0539">Nucleus</keyword>
<dbReference type="GO" id="GO:0008270">
    <property type="term" value="F:zinc ion binding"/>
    <property type="evidence" value="ECO:0007669"/>
    <property type="project" value="UniProtKB-KW"/>
</dbReference>
<keyword evidence="2" id="KW-0479">Metal-binding</keyword>
<keyword evidence="7" id="KW-0804">Transcription</keyword>
<evidence type="ECO:0000256" key="1">
    <source>
        <dbReference type="ARBA" id="ARBA00004123"/>
    </source>
</evidence>
<feature type="compositionally biased region" description="Low complexity" evidence="10">
    <location>
        <begin position="441"/>
        <end position="456"/>
    </location>
</feature>
<dbReference type="PROSITE" id="PS50157">
    <property type="entry name" value="ZINC_FINGER_C2H2_2"/>
    <property type="match status" value="2"/>
</dbReference>
<evidence type="ECO:0000256" key="10">
    <source>
        <dbReference type="SAM" id="MobiDB-lite"/>
    </source>
</evidence>
<comment type="subcellular location">
    <subcellularLocation>
        <location evidence="1">Nucleus</location>
    </subcellularLocation>
</comment>
<evidence type="ECO:0000256" key="7">
    <source>
        <dbReference type="ARBA" id="ARBA00023163"/>
    </source>
</evidence>
<dbReference type="SUPFAM" id="SSF57667">
    <property type="entry name" value="beta-beta-alpha zinc fingers"/>
    <property type="match status" value="1"/>
</dbReference>
<evidence type="ECO:0000259" key="11">
    <source>
        <dbReference type="PROSITE" id="PS50157"/>
    </source>
</evidence>
<evidence type="ECO:0000256" key="3">
    <source>
        <dbReference type="ARBA" id="ARBA00022737"/>
    </source>
</evidence>
<feature type="domain" description="C2H2-type" evidence="11">
    <location>
        <begin position="514"/>
        <end position="536"/>
    </location>
</feature>
<protein>
    <recommendedName>
        <fullName evidence="11">C2H2-type domain-containing protein</fullName>
    </recommendedName>
</protein>
<dbReference type="FunFam" id="3.30.160.60:FF:000141">
    <property type="entry name" value="C2H2 zinc finger protein"/>
    <property type="match status" value="1"/>
</dbReference>